<evidence type="ECO:0000313" key="2">
    <source>
        <dbReference type="EMBL" id="HIX94814.1"/>
    </source>
</evidence>
<dbReference type="EMBL" id="DXEI01000076">
    <property type="protein sequence ID" value="HIX94814.1"/>
    <property type="molecule type" value="Genomic_DNA"/>
</dbReference>
<dbReference type="NCBIfam" id="TIGR00277">
    <property type="entry name" value="HDIG"/>
    <property type="match status" value="1"/>
</dbReference>
<dbReference type="Gene3D" id="1.10.3210.10">
    <property type="entry name" value="Hypothetical protein af1432"/>
    <property type="match status" value="1"/>
</dbReference>
<organism evidence="2 3">
    <name type="scientific">Candidatus Gemmiger excrementipullorum</name>
    <dbReference type="NCBI Taxonomy" id="2838610"/>
    <lineage>
        <taxon>Bacteria</taxon>
        <taxon>Bacillati</taxon>
        <taxon>Bacillota</taxon>
        <taxon>Clostridia</taxon>
        <taxon>Eubacteriales</taxon>
        <taxon>Gemmiger</taxon>
    </lineage>
</organism>
<dbReference type="InterPro" id="IPR006675">
    <property type="entry name" value="HDIG_dom"/>
</dbReference>
<dbReference type="Proteomes" id="UP000886751">
    <property type="component" value="Unassembled WGS sequence"/>
</dbReference>
<protein>
    <submittedName>
        <fullName evidence="2">HD domain-containing protein</fullName>
    </submittedName>
</protein>
<dbReference type="InterPro" id="IPR006674">
    <property type="entry name" value="HD_domain"/>
</dbReference>
<accession>A0A9D1Y0L1</accession>
<sequence>MPLDRRRARQAFAAYAARYDADDPKVKLKIDHTYRVAALCERIAASLDLPPAERDLAWLCGLLHDIGRFEQLRRYGTFNDAQSIDHAAMSARVLFDEGHIAEYLDDRTQDEMLRTAVAQHSAYRLPDGLDARTLQFCQILRDADKVDILRVNVETPMEEIYNVSTEALQQSPVSPAVLQAFYEHHCVLRSLKQYPADNVVGHASLVFELCYPESLRAVAEQGWLWKLLDRPFTDPDTARAMDALRAELRRWLAAHLPA</sequence>
<gene>
    <name evidence="2" type="ORF">H9846_05090</name>
</gene>
<dbReference type="SMART" id="SM00471">
    <property type="entry name" value="HDc"/>
    <property type="match status" value="1"/>
</dbReference>
<proteinExistence type="predicted"/>
<dbReference type="CDD" id="cd00077">
    <property type="entry name" value="HDc"/>
    <property type="match status" value="1"/>
</dbReference>
<evidence type="ECO:0000313" key="3">
    <source>
        <dbReference type="Proteomes" id="UP000886751"/>
    </source>
</evidence>
<dbReference type="PROSITE" id="PS51831">
    <property type="entry name" value="HD"/>
    <property type="match status" value="1"/>
</dbReference>
<evidence type="ECO:0000259" key="1">
    <source>
        <dbReference type="PROSITE" id="PS51831"/>
    </source>
</evidence>
<feature type="domain" description="HD" evidence="1">
    <location>
        <begin position="29"/>
        <end position="149"/>
    </location>
</feature>
<dbReference type="Pfam" id="PF01966">
    <property type="entry name" value="HD"/>
    <property type="match status" value="1"/>
</dbReference>
<name>A0A9D1Y0L1_9FIRM</name>
<dbReference type="SUPFAM" id="SSF109604">
    <property type="entry name" value="HD-domain/PDEase-like"/>
    <property type="match status" value="1"/>
</dbReference>
<reference evidence="2" key="1">
    <citation type="journal article" date="2021" name="PeerJ">
        <title>Extensive microbial diversity within the chicken gut microbiome revealed by metagenomics and culture.</title>
        <authorList>
            <person name="Gilroy R."/>
            <person name="Ravi A."/>
            <person name="Getino M."/>
            <person name="Pursley I."/>
            <person name="Horton D.L."/>
            <person name="Alikhan N.F."/>
            <person name="Baker D."/>
            <person name="Gharbi K."/>
            <person name="Hall N."/>
            <person name="Watson M."/>
            <person name="Adriaenssens E.M."/>
            <person name="Foster-Nyarko E."/>
            <person name="Jarju S."/>
            <person name="Secka A."/>
            <person name="Antonio M."/>
            <person name="Oren A."/>
            <person name="Chaudhuri R.R."/>
            <person name="La Ragione R."/>
            <person name="Hildebrand F."/>
            <person name="Pallen M.J."/>
        </authorList>
    </citation>
    <scope>NUCLEOTIDE SEQUENCE</scope>
    <source>
        <strain evidence="2">ChiHecec2B26-7398</strain>
    </source>
</reference>
<reference evidence="2" key="2">
    <citation type="submission" date="2021-04" db="EMBL/GenBank/DDBJ databases">
        <authorList>
            <person name="Gilroy R."/>
        </authorList>
    </citation>
    <scope>NUCLEOTIDE SEQUENCE</scope>
    <source>
        <strain evidence="2">ChiHecec2B26-7398</strain>
    </source>
</reference>
<comment type="caution">
    <text evidence="2">The sequence shown here is derived from an EMBL/GenBank/DDBJ whole genome shotgun (WGS) entry which is preliminary data.</text>
</comment>
<dbReference type="AlphaFoldDB" id="A0A9D1Y0L1"/>
<dbReference type="InterPro" id="IPR003607">
    <property type="entry name" value="HD/PDEase_dom"/>
</dbReference>